<feature type="compositionally biased region" description="Low complexity" evidence="1">
    <location>
        <begin position="42"/>
        <end position="53"/>
    </location>
</feature>
<dbReference type="KEGG" id="mft:XA26_60200"/>
<gene>
    <name evidence="2" type="ORF">XA26_60200</name>
</gene>
<protein>
    <submittedName>
        <fullName evidence="2">Uncharacterized protein</fullName>
    </submittedName>
</protein>
<name>A0A0N9XSF0_MYCFO</name>
<evidence type="ECO:0000313" key="2">
    <source>
        <dbReference type="EMBL" id="ALI29803.1"/>
    </source>
</evidence>
<feature type="region of interest" description="Disordered" evidence="1">
    <location>
        <begin position="23"/>
        <end position="53"/>
    </location>
</feature>
<dbReference type="AlphaFoldDB" id="A0A0N9XSF0"/>
<evidence type="ECO:0000256" key="1">
    <source>
        <dbReference type="SAM" id="MobiDB-lite"/>
    </source>
</evidence>
<proteinExistence type="predicted"/>
<evidence type="ECO:0000313" key="3">
    <source>
        <dbReference type="Proteomes" id="UP000057134"/>
    </source>
</evidence>
<keyword evidence="3" id="KW-1185">Reference proteome</keyword>
<sequence length="53" mass="4561">MVPAAAPVPAAPAPIAAPVAVAAGAPSGKGVPTVSPGGGPVAGTPTLPGPADG</sequence>
<dbReference type="PATRIC" id="fig|1766.6.peg.5984"/>
<organism evidence="2 3">
    <name type="scientific">Mycolicibacterium fortuitum</name>
    <name type="common">Mycobacterium fortuitum</name>
    <dbReference type="NCBI Taxonomy" id="1766"/>
    <lineage>
        <taxon>Bacteria</taxon>
        <taxon>Bacillati</taxon>
        <taxon>Actinomycetota</taxon>
        <taxon>Actinomycetes</taxon>
        <taxon>Mycobacteriales</taxon>
        <taxon>Mycobacteriaceae</taxon>
        <taxon>Mycolicibacterium</taxon>
    </lineage>
</organism>
<dbReference type="EMBL" id="CP011269">
    <property type="protein sequence ID" value="ALI29803.1"/>
    <property type="molecule type" value="Genomic_DNA"/>
</dbReference>
<reference evidence="2 3" key="1">
    <citation type="journal article" date="2015" name="MBio">
        <title>Enzymatic Degradation of Phenazines Can Generate Energy and Protect Sensitive Organisms from Toxicity.</title>
        <authorList>
            <person name="Costa K.C."/>
            <person name="Bergkessel M."/>
            <person name="Saunders S."/>
            <person name="Korlach J."/>
            <person name="Newman D.K."/>
        </authorList>
    </citation>
    <scope>NUCLEOTIDE SEQUENCE [LARGE SCALE GENOMIC DNA]</scope>
    <source>
        <strain evidence="2 3">CT6</strain>
    </source>
</reference>
<accession>A0A0N9XSF0</accession>
<dbReference type="Proteomes" id="UP000057134">
    <property type="component" value="Chromosome"/>
</dbReference>
<feature type="compositionally biased region" description="Low complexity" evidence="1">
    <location>
        <begin position="23"/>
        <end position="35"/>
    </location>
</feature>